<sequence length="115" mass="12945">MLTSFSTSTFFFLAAVVYDWQLSFALLFKFRFSIQHVAITIGVGWSLPYPAVSYRLQKSGQVLVVLFCLNQISNTALKSELASPTIARAQCLGFTTELLERLLLAELGLLWEKTF</sequence>
<reference evidence="2" key="1">
    <citation type="journal article" date="2017" name="Front. Plant Sci.">
        <title>Climate Clever Clovers: New Paradigm to Reduce the Environmental Footprint of Ruminants by Breeding Low Methanogenic Forages Utilizing Haplotype Variation.</title>
        <authorList>
            <person name="Kaur P."/>
            <person name="Appels R."/>
            <person name="Bayer P.E."/>
            <person name="Keeble-Gagnere G."/>
            <person name="Wang J."/>
            <person name="Hirakawa H."/>
            <person name="Shirasawa K."/>
            <person name="Vercoe P."/>
            <person name="Stefanova K."/>
            <person name="Durmic Z."/>
            <person name="Nichols P."/>
            <person name="Revell C."/>
            <person name="Isobe S.N."/>
            <person name="Edwards D."/>
            <person name="Erskine W."/>
        </authorList>
    </citation>
    <scope>NUCLEOTIDE SEQUENCE [LARGE SCALE GENOMIC DNA]</scope>
    <source>
        <strain evidence="2">cv. Daliak</strain>
    </source>
</reference>
<dbReference type="Proteomes" id="UP000242715">
    <property type="component" value="Unassembled WGS sequence"/>
</dbReference>
<evidence type="ECO:0000313" key="1">
    <source>
        <dbReference type="EMBL" id="GAU46169.1"/>
    </source>
</evidence>
<name>A0A2Z6PJ81_TRISU</name>
<protein>
    <submittedName>
        <fullName evidence="1">Uncharacterized protein</fullName>
    </submittedName>
</protein>
<organism evidence="1 2">
    <name type="scientific">Trifolium subterraneum</name>
    <name type="common">Subterranean clover</name>
    <dbReference type="NCBI Taxonomy" id="3900"/>
    <lineage>
        <taxon>Eukaryota</taxon>
        <taxon>Viridiplantae</taxon>
        <taxon>Streptophyta</taxon>
        <taxon>Embryophyta</taxon>
        <taxon>Tracheophyta</taxon>
        <taxon>Spermatophyta</taxon>
        <taxon>Magnoliopsida</taxon>
        <taxon>eudicotyledons</taxon>
        <taxon>Gunneridae</taxon>
        <taxon>Pentapetalae</taxon>
        <taxon>rosids</taxon>
        <taxon>fabids</taxon>
        <taxon>Fabales</taxon>
        <taxon>Fabaceae</taxon>
        <taxon>Papilionoideae</taxon>
        <taxon>50 kb inversion clade</taxon>
        <taxon>NPAAA clade</taxon>
        <taxon>Hologalegina</taxon>
        <taxon>IRL clade</taxon>
        <taxon>Trifolieae</taxon>
        <taxon>Trifolium</taxon>
    </lineage>
</organism>
<dbReference type="AlphaFoldDB" id="A0A2Z6PJ81"/>
<proteinExistence type="predicted"/>
<evidence type="ECO:0000313" key="2">
    <source>
        <dbReference type="Proteomes" id="UP000242715"/>
    </source>
</evidence>
<accession>A0A2Z6PJ81</accession>
<keyword evidence="2" id="KW-1185">Reference proteome</keyword>
<gene>
    <name evidence="1" type="ORF">TSUD_187780</name>
</gene>
<dbReference type="EMBL" id="DF974183">
    <property type="protein sequence ID" value="GAU46169.1"/>
    <property type="molecule type" value="Genomic_DNA"/>
</dbReference>